<dbReference type="OrthoDB" id="9757917at2"/>
<sequence>MHKEDIEVVDLEYKQFILNPEAGMDIYKSILNLIQKSSCGFNNKELLSNGKNSFVSNISSNILNMLAVLDKRSILTLKGNNKDEKYKILTNIIFEYLWKGKKILITSNNLITLNEIRNYLPKLFINKEKFMENDIYLKELELSKTFRQYYQVSEKIINTEKKENAVFEYNGKKLRTWQLSKWVNNNKNQYGWIEDFVGMKDEQPLTDAKFSKLIYLLSNISREDYFDFYDSEEILGVLPRQEEIVTKIERYEELKTSSEDLDLYFNEWNINLNITYDYKKINYDLKNIREYLSNINEEWVLNLLKLTLEKEKIRESINQFILSINYLTIKNNKLEREIKGHIFDTPKNIEEEILLKEVVKVLREFKVKGKINKLYRITHSKYSYIDEKCEVDGKKIEKEKDFELLNLYLENQCLKNELLLLWNNNSIEFAYEKFKELDNDTLNKIKENISKLSDILEVTKLINNIKPYIEGSKCEEKINWTNHKYYSKLSLSYKVLTEIREFEDLKIYRENLINIMSRYNSLRRLAELLKNDHIEAFKEEYKKIERLKAIENTIKDIRKLTIPIKDKCPLLMKKILWEEDRINMLERYKNFSKAWTWRKFYEYITECDKENLNSLERELEKYQEKITAIKSQLIYNKNFKDTNPLCIVPINELCNYKYEEKMQFDLVILLDAEYICLKDIKILLNSNKGLIVNNSDNNNEDIKNIYDRKMNNNVFDFSRRIFPFIEIEDKYNYIKFKWESLHQNQDLNINTSIFRKDVYELLIENGFSVKINEDNNFCIDFFVEKNKQKFIIQLDGNGNFYNDLWNERYKAKKYFKSLGWNTILVRGSEFYNNPNEALKEIFQVKGTYVINKGIA</sequence>
<gene>
    <name evidence="2" type="ORF">SAMN02745207_02967</name>
</gene>
<evidence type="ECO:0008006" key="4">
    <source>
        <dbReference type="Google" id="ProtNLM"/>
    </source>
</evidence>
<feature type="coiled-coil region" evidence="1">
    <location>
        <begin position="605"/>
        <end position="632"/>
    </location>
</feature>
<organism evidence="2 3">
    <name type="scientific">Clostridium grantii DSM 8605</name>
    <dbReference type="NCBI Taxonomy" id="1121316"/>
    <lineage>
        <taxon>Bacteria</taxon>
        <taxon>Bacillati</taxon>
        <taxon>Bacillota</taxon>
        <taxon>Clostridia</taxon>
        <taxon>Eubacteriales</taxon>
        <taxon>Clostridiaceae</taxon>
        <taxon>Clostridium</taxon>
    </lineage>
</organism>
<evidence type="ECO:0000256" key="1">
    <source>
        <dbReference type="SAM" id="Coils"/>
    </source>
</evidence>
<dbReference type="RefSeq" id="WP_073339199.1">
    <property type="nucleotide sequence ID" value="NZ_FQXM01000018.1"/>
</dbReference>
<name>A0A1M5WKW1_9CLOT</name>
<proteinExistence type="predicted"/>
<dbReference type="Proteomes" id="UP000184447">
    <property type="component" value="Unassembled WGS sequence"/>
</dbReference>
<reference evidence="2 3" key="1">
    <citation type="submission" date="2016-11" db="EMBL/GenBank/DDBJ databases">
        <authorList>
            <person name="Jaros S."/>
            <person name="Januszkiewicz K."/>
            <person name="Wedrychowicz H."/>
        </authorList>
    </citation>
    <scope>NUCLEOTIDE SEQUENCE [LARGE SCALE GENOMIC DNA]</scope>
    <source>
        <strain evidence="2 3">DSM 8605</strain>
    </source>
</reference>
<dbReference type="EMBL" id="FQXM01000018">
    <property type="protein sequence ID" value="SHH88107.1"/>
    <property type="molecule type" value="Genomic_DNA"/>
</dbReference>
<keyword evidence="3" id="KW-1185">Reference proteome</keyword>
<dbReference type="STRING" id="1121316.SAMN02745207_02967"/>
<evidence type="ECO:0000313" key="2">
    <source>
        <dbReference type="EMBL" id="SHH88107.1"/>
    </source>
</evidence>
<protein>
    <recommendedName>
        <fullName evidence="4">DUF559 domain-containing protein</fullName>
    </recommendedName>
</protein>
<dbReference type="AlphaFoldDB" id="A0A1M5WKW1"/>
<evidence type="ECO:0000313" key="3">
    <source>
        <dbReference type="Proteomes" id="UP000184447"/>
    </source>
</evidence>
<keyword evidence="1" id="KW-0175">Coiled coil</keyword>
<accession>A0A1M5WKW1</accession>